<accession>A0A8H3CYS3</accession>
<dbReference type="EMBL" id="CAJMWZ010005396">
    <property type="protein sequence ID" value="CAE6505593.1"/>
    <property type="molecule type" value="Genomic_DNA"/>
</dbReference>
<reference evidence="2" key="1">
    <citation type="submission" date="2021-01" db="EMBL/GenBank/DDBJ databases">
        <authorList>
            <person name="Kaushik A."/>
        </authorList>
    </citation>
    <scope>NUCLEOTIDE SEQUENCE</scope>
    <source>
        <strain evidence="2">Type strain: AG8-Rh-89/</strain>
    </source>
</reference>
<organism evidence="2 3">
    <name type="scientific">Rhizoctonia solani</name>
    <dbReference type="NCBI Taxonomy" id="456999"/>
    <lineage>
        <taxon>Eukaryota</taxon>
        <taxon>Fungi</taxon>
        <taxon>Dikarya</taxon>
        <taxon>Basidiomycota</taxon>
        <taxon>Agaricomycotina</taxon>
        <taxon>Agaricomycetes</taxon>
        <taxon>Cantharellales</taxon>
        <taxon>Ceratobasidiaceae</taxon>
        <taxon>Rhizoctonia</taxon>
    </lineage>
</organism>
<dbReference type="Proteomes" id="UP000663850">
    <property type="component" value="Unassembled WGS sequence"/>
</dbReference>
<feature type="compositionally biased region" description="Pro residues" evidence="1">
    <location>
        <begin position="581"/>
        <end position="593"/>
    </location>
</feature>
<feature type="compositionally biased region" description="Basic and acidic residues" evidence="1">
    <location>
        <begin position="686"/>
        <end position="695"/>
    </location>
</feature>
<evidence type="ECO:0000313" key="3">
    <source>
        <dbReference type="Proteomes" id="UP000663850"/>
    </source>
</evidence>
<protein>
    <submittedName>
        <fullName evidence="2">Uncharacterized protein</fullName>
    </submittedName>
</protein>
<feature type="region of interest" description="Disordered" evidence="1">
    <location>
        <begin position="577"/>
        <end position="596"/>
    </location>
</feature>
<dbReference type="AlphaFoldDB" id="A0A8H3CYS3"/>
<feature type="compositionally biased region" description="Polar residues" evidence="1">
    <location>
        <begin position="31"/>
        <end position="43"/>
    </location>
</feature>
<evidence type="ECO:0000313" key="2">
    <source>
        <dbReference type="EMBL" id="CAE6505593.1"/>
    </source>
</evidence>
<feature type="region of interest" description="Disordered" evidence="1">
    <location>
        <begin position="651"/>
        <end position="695"/>
    </location>
</feature>
<proteinExistence type="predicted"/>
<gene>
    <name evidence="2" type="ORF">RDB_LOCUS100980</name>
</gene>
<comment type="caution">
    <text evidence="2">The sequence shown here is derived from an EMBL/GenBank/DDBJ whole genome shotgun (WGS) entry which is preliminary data.</text>
</comment>
<name>A0A8H3CYS3_9AGAM</name>
<feature type="region of interest" description="Disordered" evidence="1">
    <location>
        <begin position="22"/>
        <end position="49"/>
    </location>
</feature>
<sequence length="695" mass="77290">MDLDNTETTLLDLPLQSACSRTITPDDLPAISNTGQPDSSQANEPGPRTHTLEEVYPVLGPVLQPWQDALVLIGELPNTNYILSGAESTEDLMQPASGNAGRVYTASLARDWCFPRCEGRVAKSGNGNFIQGLQVSMLDVMENRIFISFLSTITAAAQIHQSEADVQDSVARFVELLCNGIGPLMERISEKTYPTVYGLVEHNGRPFLPSAHPNPVQRQRTVDNFLWLTSLWQGAPRPDWGDVAQRAGTNHPAVDPSCYPLGVDWARAVTEWPIETIDLFYSWQIYHQGRMIQGDSEAMMKVFQWLICRIGEPFQLEPGPSGLGIFTAHPAAYYLAMKKYHFCDDAYMPPSAEPRKWFTPDIMEALKPIMEQDLADVIHWTEVNEKRNPPEHALRDSDHPLFHRMNLHGASIPEFVEMFQVPKYVYDFTLLPHHDTYNLRALWTFVVTQNHLVLPEGVARVAVENGQLALRQTESPISRQYGDGKAITLIIQHLVSQLQASAESGSRPKIFAGTIDDEWRPEFLNLQMSGLDESLQMMWPYRLYGADLALGVSTQPQEEASTAPVDVLRQSSVIDLELPTPEKPPTPTLPPMPDLSNTTHHAPTLTTDVADIVRIHEVEAAPAITAQVADVEDIVRIHEVEVAPVITVQVAGNPPTEDSPMHTDPPSNVQLGEPHVPGQPKMKQPVTKDDSSQLI</sequence>
<evidence type="ECO:0000256" key="1">
    <source>
        <dbReference type="SAM" id="MobiDB-lite"/>
    </source>
</evidence>